<dbReference type="Proteomes" id="UP000182888">
    <property type="component" value="Unassembled WGS sequence"/>
</dbReference>
<gene>
    <name evidence="2" type="ORF">MPL1032_60033</name>
</gene>
<evidence type="ECO:0000313" key="2">
    <source>
        <dbReference type="EMBL" id="CDX62379.1"/>
    </source>
</evidence>
<evidence type="ECO:0000256" key="1">
    <source>
        <dbReference type="SAM" id="MobiDB-lite"/>
    </source>
</evidence>
<proteinExistence type="predicted"/>
<evidence type="ECO:0000313" key="3">
    <source>
        <dbReference type="Proteomes" id="UP000182888"/>
    </source>
</evidence>
<reference evidence="3" key="1">
    <citation type="submission" date="2014-08" db="EMBL/GenBank/DDBJ databases">
        <authorList>
            <person name="Edwards T."/>
        </authorList>
    </citation>
    <scope>NUCLEOTIDE SEQUENCE [LARGE SCALE GENOMIC DNA]</scope>
</reference>
<sequence>MQKAFPGARIVDWHPLPIGLSTNEAALIRYLRSIAEKRPEGSSAKIKELAAAVGIAPVNIWQTLERPHIKAELAREGILLDRRQGRPMSVRRAEAAPPYQASPEIRRAA</sequence>
<feature type="region of interest" description="Disordered" evidence="1">
    <location>
        <begin position="85"/>
        <end position="109"/>
    </location>
</feature>
<name>A0A0K2W5X6_MESPL</name>
<dbReference type="AlphaFoldDB" id="A0A0K2W5X6"/>
<protein>
    <submittedName>
        <fullName evidence="2">Uncharacterized protein</fullName>
    </submittedName>
</protein>
<accession>A0A0K2W5X6</accession>
<organism evidence="2 3">
    <name type="scientific">Mesorhizobium plurifarium</name>
    <dbReference type="NCBI Taxonomy" id="69974"/>
    <lineage>
        <taxon>Bacteria</taxon>
        <taxon>Pseudomonadati</taxon>
        <taxon>Pseudomonadota</taxon>
        <taxon>Alphaproteobacteria</taxon>
        <taxon>Hyphomicrobiales</taxon>
        <taxon>Phyllobacteriaceae</taxon>
        <taxon>Mesorhizobium</taxon>
    </lineage>
</organism>
<dbReference type="EMBL" id="CCND01000049">
    <property type="protein sequence ID" value="CDX62379.1"/>
    <property type="molecule type" value="Genomic_DNA"/>
</dbReference>